<feature type="compositionally biased region" description="Low complexity" evidence="1">
    <location>
        <begin position="25"/>
        <end position="35"/>
    </location>
</feature>
<evidence type="ECO:0008006" key="4">
    <source>
        <dbReference type="Google" id="ProtNLM"/>
    </source>
</evidence>
<feature type="compositionally biased region" description="Basic and acidic residues" evidence="1">
    <location>
        <begin position="39"/>
        <end position="49"/>
    </location>
</feature>
<feature type="chain" id="PRO_5043324619" description="Curlin associated repeat-containing protein" evidence="2">
    <location>
        <begin position="22"/>
        <end position="207"/>
    </location>
</feature>
<feature type="compositionally biased region" description="Basic residues" evidence="1">
    <location>
        <begin position="196"/>
        <end position="207"/>
    </location>
</feature>
<evidence type="ECO:0000256" key="2">
    <source>
        <dbReference type="SAM" id="SignalP"/>
    </source>
</evidence>
<gene>
    <name evidence="3" type="ORF">P8935_03125</name>
</gene>
<sequence>MRRTLPLLALATLFASAPIFAQQTVPATQPATTQPKEGSVNDRRQDQQDRIANGVQSGQLTAGETKNLESREANVNREIKDDRQANGGKLTTQERQQVNRQQNNMSKSIYADKHNANTAHYGNNEVGQRRENQQDRIAQGIKSGQMTAGEAARTENREQGINQQVHADRQANGGKLTGQEKRQVNREQNGASRQIYRQKHNNKVAPK</sequence>
<feature type="region of interest" description="Disordered" evidence="1">
    <location>
        <begin position="25"/>
        <end position="102"/>
    </location>
</feature>
<name>A0AAU7DNK2_9BACT</name>
<dbReference type="EMBL" id="CP121196">
    <property type="protein sequence ID" value="XBH18331.1"/>
    <property type="molecule type" value="Genomic_DNA"/>
</dbReference>
<feature type="compositionally biased region" description="Basic and acidic residues" evidence="1">
    <location>
        <begin position="66"/>
        <end position="84"/>
    </location>
</feature>
<evidence type="ECO:0000313" key="3">
    <source>
        <dbReference type="EMBL" id="XBH18331.1"/>
    </source>
</evidence>
<evidence type="ECO:0000256" key="1">
    <source>
        <dbReference type="SAM" id="MobiDB-lite"/>
    </source>
</evidence>
<dbReference type="AlphaFoldDB" id="A0AAU7DNK2"/>
<reference evidence="3" key="1">
    <citation type="submission" date="2023-03" db="EMBL/GenBank/DDBJ databases">
        <title>Edaphobacter sp.</title>
        <authorList>
            <person name="Huber K.J."/>
            <person name="Papendorf J."/>
            <person name="Pilke C."/>
            <person name="Bunk B."/>
            <person name="Sproeer C."/>
            <person name="Pester M."/>
        </authorList>
    </citation>
    <scope>NUCLEOTIDE SEQUENCE</scope>
    <source>
        <strain evidence="3">DSM 110680</strain>
    </source>
</reference>
<accession>A0AAU7DNK2</accession>
<dbReference type="RefSeq" id="WP_348263555.1">
    <property type="nucleotide sequence ID" value="NZ_CP121196.1"/>
</dbReference>
<feature type="compositionally biased region" description="Low complexity" evidence="1">
    <location>
        <begin position="93"/>
        <end position="102"/>
    </location>
</feature>
<protein>
    <recommendedName>
        <fullName evidence="4">Curlin associated repeat-containing protein</fullName>
    </recommendedName>
</protein>
<keyword evidence="2" id="KW-0732">Signal</keyword>
<feature type="compositionally biased region" description="Polar residues" evidence="1">
    <location>
        <begin position="54"/>
        <end position="64"/>
    </location>
</feature>
<feature type="signal peptide" evidence="2">
    <location>
        <begin position="1"/>
        <end position="21"/>
    </location>
</feature>
<organism evidence="3">
    <name type="scientific">Telmatobacter sp. DSM 110680</name>
    <dbReference type="NCBI Taxonomy" id="3036704"/>
    <lineage>
        <taxon>Bacteria</taxon>
        <taxon>Pseudomonadati</taxon>
        <taxon>Acidobacteriota</taxon>
        <taxon>Terriglobia</taxon>
        <taxon>Terriglobales</taxon>
        <taxon>Acidobacteriaceae</taxon>
        <taxon>Telmatobacter</taxon>
    </lineage>
</organism>
<proteinExistence type="predicted"/>
<feature type="region of interest" description="Disordered" evidence="1">
    <location>
        <begin position="154"/>
        <end position="207"/>
    </location>
</feature>